<evidence type="ECO:0000313" key="12">
    <source>
        <dbReference type="EMBL" id="AHM82069.1"/>
    </source>
</evidence>
<accession>W8UQ90</accession>
<feature type="binding site" evidence="10">
    <location>
        <position position="207"/>
    </location>
    <ligand>
        <name>Zn(2+)</name>
        <dbReference type="ChEBI" id="CHEBI:29105"/>
        <label>1</label>
    </ligand>
</feature>
<dbReference type="SUPFAM" id="SSF53187">
    <property type="entry name" value="Zn-dependent exopeptidases"/>
    <property type="match status" value="1"/>
</dbReference>
<dbReference type="NCBIfam" id="TIGR01892">
    <property type="entry name" value="AcOrn-deacetyl"/>
    <property type="match status" value="1"/>
</dbReference>
<dbReference type="SUPFAM" id="SSF55031">
    <property type="entry name" value="Bacterial exopeptidase dimerisation domain"/>
    <property type="match status" value="1"/>
</dbReference>
<keyword evidence="5 10" id="KW-0028">Amino-acid biosynthesis</keyword>
<dbReference type="EMBL" id="CP006918">
    <property type="protein sequence ID" value="AHM82069.1"/>
    <property type="molecule type" value="Genomic_DNA"/>
</dbReference>
<dbReference type="InterPro" id="IPR050072">
    <property type="entry name" value="Peptidase_M20A"/>
</dbReference>
<dbReference type="PANTHER" id="PTHR43808:SF1">
    <property type="entry name" value="ACETYLORNITHINE DEACETYLASE"/>
    <property type="match status" value="1"/>
</dbReference>
<keyword evidence="4 10" id="KW-0055">Arginine biosynthesis</keyword>
<evidence type="ECO:0000256" key="9">
    <source>
        <dbReference type="ARBA" id="ARBA00023285"/>
    </source>
</evidence>
<keyword evidence="3 10" id="KW-0963">Cytoplasm</keyword>
<feature type="active site" evidence="10">
    <location>
        <position position="120"/>
    </location>
</feature>
<dbReference type="Pfam" id="PF07687">
    <property type="entry name" value="M20_dimer"/>
    <property type="match status" value="1"/>
</dbReference>
<dbReference type="NCBIfam" id="NF003474">
    <property type="entry name" value="PRK05111.1"/>
    <property type="match status" value="1"/>
</dbReference>
<dbReference type="Gene3D" id="3.30.70.360">
    <property type="match status" value="1"/>
</dbReference>
<feature type="domain" description="Peptidase M20 dimerisation" evidence="11">
    <location>
        <begin position="216"/>
        <end position="322"/>
    </location>
</feature>
<dbReference type="GO" id="GO:0006526">
    <property type="term" value="P:L-arginine biosynthetic process"/>
    <property type="evidence" value="ECO:0007669"/>
    <property type="project" value="UniProtKB-UniRule"/>
</dbReference>
<keyword evidence="6 10" id="KW-0479">Metal-binding</keyword>
<evidence type="ECO:0000313" key="13">
    <source>
        <dbReference type="Proteomes" id="UP000019586"/>
    </source>
</evidence>
<dbReference type="PANTHER" id="PTHR43808">
    <property type="entry name" value="ACETYLORNITHINE DEACETYLASE"/>
    <property type="match status" value="1"/>
</dbReference>
<dbReference type="HAMAP" id="MF_01108">
    <property type="entry name" value="ArgE"/>
    <property type="match status" value="1"/>
</dbReference>
<evidence type="ECO:0000256" key="8">
    <source>
        <dbReference type="ARBA" id="ARBA00022833"/>
    </source>
</evidence>
<dbReference type="Pfam" id="PF01546">
    <property type="entry name" value="Peptidase_M20"/>
    <property type="match status" value="1"/>
</dbReference>
<comment type="cofactor">
    <cofactor evidence="10">
        <name>glutathione</name>
        <dbReference type="ChEBI" id="CHEBI:57925"/>
    </cofactor>
</comment>
<dbReference type="Proteomes" id="UP000019586">
    <property type="component" value="Chromosome"/>
</dbReference>
<dbReference type="InterPro" id="IPR002933">
    <property type="entry name" value="Peptidase_M20"/>
</dbReference>
<dbReference type="InterPro" id="IPR036264">
    <property type="entry name" value="Bact_exopeptidase_dim_dom"/>
</dbReference>
<name>W8UQ90_KLEPN</name>
<dbReference type="InterPro" id="IPR010169">
    <property type="entry name" value="AcOrn-deacetyl"/>
</dbReference>
<feature type="binding site" evidence="10">
    <location>
        <position position="150"/>
    </location>
    <ligand>
        <name>Zn(2+)</name>
        <dbReference type="ChEBI" id="CHEBI:29105"/>
        <label>1</label>
    </ligand>
</feature>
<dbReference type="UniPathway" id="UPA00068">
    <property type="reaction ID" value="UER00110"/>
</dbReference>
<dbReference type="PATRIC" id="fig|1420013.3.peg.4969"/>
<dbReference type="Gene3D" id="3.40.630.10">
    <property type="entry name" value="Zn peptidases"/>
    <property type="match status" value="1"/>
</dbReference>
<comment type="subcellular location">
    <subcellularLocation>
        <location evidence="1 10">Cytoplasm</location>
    </subcellularLocation>
</comment>
<dbReference type="EC" id="3.5.1.16" evidence="10"/>
<comment type="function">
    <text evidence="10">Catalyzes the hydrolysis of the amide bond of N(2)-acetylated L-amino acids. Cleaves the acetyl group from N-acetyl-L-ornithine to form L-ornithine, an intermediate in L-arginine biosynthesis pathway, and a branchpoint in the synthesis of polyamines.</text>
</comment>
<dbReference type="PROSITE" id="PS00758">
    <property type="entry name" value="ARGE_DAPE_CPG2_1"/>
    <property type="match status" value="1"/>
</dbReference>
<evidence type="ECO:0000256" key="1">
    <source>
        <dbReference type="ARBA" id="ARBA00004496"/>
    </source>
</evidence>
<comment type="cofactor">
    <cofactor evidence="10">
        <name>Zn(2+)</name>
        <dbReference type="ChEBI" id="CHEBI:29105"/>
    </cofactor>
    <cofactor evidence="10">
        <name>Co(2+)</name>
        <dbReference type="ChEBI" id="CHEBI:48828"/>
    </cofactor>
    <text evidence="10">Binds 2 Zn(2+) or Co(2+) ions per subunit.</text>
</comment>
<feature type="active site" evidence="10">
    <location>
        <position position="182"/>
    </location>
</feature>
<dbReference type="GO" id="GO:0008270">
    <property type="term" value="F:zinc ion binding"/>
    <property type="evidence" value="ECO:0007669"/>
    <property type="project" value="UniProtKB-UniRule"/>
</dbReference>
<dbReference type="GO" id="GO:0008777">
    <property type="term" value="F:acetylornithine deacetylase activity"/>
    <property type="evidence" value="ECO:0007669"/>
    <property type="project" value="UniProtKB-UniRule"/>
</dbReference>
<comment type="catalytic activity">
    <reaction evidence="10">
        <text>N(2)-acetyl-L-ornithine + H2O = L-ornithine + acetate</text>
        <dbReference type="Rhea" id="RHEA:15941"/>
        <dbReference type="ChEBI" id="CHEBI:15377"/>
        <dbReference type="ChEBI" id="CHEBI:30089"/>
        <dbReference type="ChEBI" id="CHEBI:46911"/>
        <dbReference type="ChEBI" id="CHEBI:57805"/>
        <dbReference type="EC" id="3.5.1.16"/>
    </reaction>
</comment>
<feature type="binding site" evidence="10">
    <location>
        <position position="183"/>
    </location>
    <ligand>
        <name>Zn(2+)</name>
        <dbReference type="ChEBI" id="CHEBI:29105"/>
        <label>2</label>
    </ligand>
</feature>
<evidence type="ECO:0000256" key="2">
    <source>
        <dbReference type="ARBA" id="ARBA00005691"/>
    </source>
</evidence>
<comment type="pathway">
    <text evidence="10">Amino-acid biosynthesis; L-arginine biosynthesis; L-ornithine from N(2)-acetyl-L-ornithine (linear): step 1/1.</text>
</comment>
<keyword evidence="7 10" id="KW-0378">Hydrolase</keyword>
<evidence type="ECO:0000256" key="5">
    <source>
        <dbReference type="ARBA" id="ARBA00022605"/>
    </source>
</evidence>
<comment type="similarity">
    <text evidence="2 10">Belongs to the peptidase M20A family. ArgE subfamily.</text>
</comment>
<feature type="binding site" evidence="10">
    <location>
        <position position="118"/>
    </location>
    <ligand>
        <name>Zn(2+)</name>
        <dbReference type="ChEBI" id="CHEBI:29105"/>
        <label>1</label>
    </ligand>
</feature>
<protein>
    <recommendedName>
        <fullName evidence="10">Acetylornithine deacetylase</fullName>
        <shortName evidence="10">AO</shortName>
        <shortName evidence="10">Acetylornithinase</shortName>
        <ecNumber evidence="10">3.5.1.16</ecNumber>
    </recommendedName>
    <alternativeName>
        <fullName evidence="10">N-acetylornithinase</fullName>
        <shortName evidence="10">NAO</shortName>
    </alternativeName>
</protein>
<dbReference type="InterPro" id="IPR011650">
    <property type="entry name" value="Peptidase_M20_dimer"/>
</dbReference>
<evidence type="ECO:0000259" key="11">
    <source>
        <dbReference type="Pfam" id="PF07687"/>
    </source>
</evidence>
<dbReference type="InterPro" id="IPR001261">
    <property type="entry name" value="ArgE/DapE_CS"/>
</dbReference>
<keyword evidence="9 10" id="KW-0170">Cobalt</keyword>
<dbReference type="GO" id="GO:0005737">
    <property type="term" value="C:cytoplasm"/>
    <property type="evidence" value="ECO:0007669"/>
    <property type="project" value="UniProtKB-SubCell"/>
</dbReference>
<feature type="binding site" evidence="10">
    <location>
        <position position="393"/>
    </location>
    <ligand>
        <name>Zn(2+)</name>
        <dbReference type="ChEBI" id="CHEBI:29105"/>
        <label>2</label>
    </ligand>
</feature>
<proteinExistence type="inferred from homology"/>
<organism evidence="12 13">
    <name type="scientific">Klebsiella pneumoniae 30684/NJST258_2</name>
    <dbReference type="NCBI Taxonomy" id="1420013"/>
    <lineage>
        <taxon>Bacteria</taxon>
        <taxon>Pseudomonadati</taxon>
        <taxon>Pseudomonadota</taxon>
        <taxon>Gammaproteobacteria</taxon>
        <taxon>Enterobacterales</taxon>
        <taxon>Enterobacteriaceae</taxon>
        <taxon>Klebsiella/Raoultella group</taxon>
        <taxon>Klebsiella</taxon>
        <taxon>Klebsiella pneumoniae complex</taxon>
    </lineage>
</organism>
<dbReference type="CDD" id="cd03894">
    <property type="entry name" value="M20_ArgE"/>
    <property type="match status" value="1"/>
</dbReference>
<evidence type="ECO:0000256" key="7">
    <source>
        <dbReference type="ARBA" id="ARBA00022801"/>
    </source>
</evidence>
<reference evidence="12 13" key="1">
    <citation type="journal article" date="2014" name="Proc. Natl. Acad. Sci. U.S.A.">
        <title>Molecular dissection of the evolution of carbapenem-resistant multilocus sequence type 258 Klebsiella pneumoniae.</title>
        <authorList>
            <person name="Deleo F.R."/>
            <person name="Chen L."/>
            <person name="Porcella S.F."/>
            <person name="Martens C.A."/>
            <person name="Kobayashi S.D."/>
            <person name="Porter A.R."/>
            <person name="Chavda K.D."/>
            <person name="Jacobs M.R."/>
            <person name="Mathema B."/>
            <person name="Olsen R.J."/>
            <person name="Bonomo R.A."/>
            <person name="Musser J.M."/>
            <person name="Kreiswirth B.N."/>
        </authorList>
    </citation>
    <scope>NUCLEOTIDE SEQUENCE [LARGE SCALE GENOMIC DNA]</scope>
    <source>
        <strain evidence="12">30684/NJST258_2</strain>
    </source>
</reference>
<evidence type="ECO:0000256" key="4">
    <source>
        <dbReference type="ARBA" id="ARBA00022571"/>
    </source>
</evidence>
<comment type="subunit">
    <text evidence="10">Homodimer.</text>
</comment>
<dbReference type="AlphaFoldDB" id="W8UQ90"/>
<dbReference type="PROSITE" id="PS00759">
    <property type="entry name" value="ARGE_DAPE_CPG2_2"/>
    <property type="match status" value="1"/>
</dbReference>
<evidence type="ECO:0000256" key="3">
    <source>
        <dbReference type="ARBA" id="ARBA00022490"/>
    </source>
</evidence>
<evidence type="ECO:0000256" key="6">
    <source>
        <dbReference type="ARBA" id="ARBA00022723"/>
    </source>
</evidence>
<gene>
    <name evidence="10" type="primary">argE</name>
    <name evidence="12" type="ORF">KPNJ2_05305</name>
</gene>
<dbReference type="KEGG" id="kps:KPNJ2_05305"/>
<feature type="binding site" evidence="10">
    <location>
        <position position="150"/>
    </location>
    <ligand>
        <name>Zn(2+)</name>
        <dbReference type="ChEBI" id="CHEBI:29105"/>
        <label>2</label>
    </ligand>
</feature>
<dbReference type="HOGENOM" id="CLU_021802_2_4_6"/>
<sequence>MEAHLLTFDGFSYAQRYCIFIHNKCMNIDTITTQGVSTMKNNLPPFIEIYRALIATPSISATEEALDQSNESLINLLAGWFRDLGFNVEVQPVPDTRHKFNLLASTGHGAGGLLLAGHTDTVPFDDGRWTRDPFTLTEHDNKLYGLGTADMKGFFAFILDALRDVDVTTLKKPLYILATADEETSMAGARYFAETTQLRPDCAIIGEPTSLQPIRAHKGHMSNAIRIQGQSGHSSDPARGVNAIELMHDAIGRIMQLRDLLKERYHFEAFTVPYPTLNLGAIHGGDASNRICACCELHMDIRPLPGMTLNDLNGLLGEALAPVSERWPGRLTFSELHPPIPGYECPPDHKLVQVVEKLLGAQTDVVNYCTEAPFIQTLCPTLVLGPGSINQAHQPDEFLETRFIKPTRELISQVVHHFCWH</sequence>
<dbReference type="FunFam" id="3.30.70.360:FF:000003">
    <property type="entry name" value="Acetylornithine deacetylase"/>
    <property type="match status" value="1"/>
</dbReference>
<keyword evidence="8 10" id="KW-0862">Zinc</keyword>
<evidence type="ECO:0000256" key="10">
    <source>
        <dbReference type="HAMAP-Rule" id="MF_01108"/>
    </source>
</evidence>